<feature type="transmembrane region" description="Helical" evidence="9">
    <location>
        <begin position="55"/>
        <end position="79"/>
    </location>
</feature>
<keyword evidence="9" id="KW-0249">Electron transport</keyword>
<dbReference type="Gene3D" id="1.20.58.1610">
    <property type="entry name" value="NADH:ubiquinone/plastoquinone oxidoreductase, chain 3"/>
    <property type="match status" value="1"/>
</dbReference>
<dbReference type="CTD" id="4537"/>
<sequence>MFLSFVFVFFFSFFVPFFMYLLSFFFSFKDFFVGKLSSYECGFDVCKKVHVGFNLVFFSIVLLFVVFELEVVIFIFLVYGDYYSMFSFFLFFSYVVFSFYMEWFFGKLVWIC</sequence>
<reference evidence="10" key="1">
    <citation type="submission" date="2015-04" db="EMBL/GenBank/DDBJ databases">
        <title>Variations in the mitochondrial DNA sequence of clinical Dirofilaria repens samples.</title>
        <authorList>
            <person name="Lorenzen S."/>
            <person name="Muntau B."/>
            <person name="Schuldt K."/>
            <person name="Tannich E."/>
        </authorList>
    </citation>
    <scope>NUCLEOTIDE SEQUENCE</scope>
</reference>
<comment type="subcellular location">
    <subcellularLocation>
        <location evidence="1">Membrane</location>
    </subcellularLocation>
    <subcellularLocation>
        <location evidence="9">Mitochondrion membrane</location>
        <topology evidence="9">Multi-pass membrane protein</topology>
    </subcellularLocation>
</comment>
<name>A0A141CQS9_9BILA</name>
<evidence type="ECO:0000256" key="5">
    <source>
        <dbReference type="ARBA" id="ARBA00022692"/>
    </source>
</evidence>
<evidence type="ECO:0000256" key="7">
    <source>
        <dbReference type="ARBA" id="ARBA00023136"/>
    </source>
</evidence>
<dbReference type="GO" id="GO:0008137">
    <property type="term" value="F:NADH dehydrogenase (ubiquinone) activity"/>
    <property type="evidence" value="ECO:0007669"/>
    <property type="project" value="UniProtKB-UniRule"/>
</dbReference>
<keyword evidence="9 10" id="KW-0496">Mitochondrion</keyword>
<dbReference type="EMBL" id="KR071802">
    <property type="protein sequence ID" value="AKU47227.1"/>
    <property type="molecule type" value="Genomic_DNA"/>
</dbReference>
<comment type="function">
    <text evidence="9">Core subunit of the mitochondrial membrane respiratory chain NADH dehydrogenase (Complex I) which catalyzes electron transfer from NADH through the respiratory chain, using ubiquinone as an electron acceptor. Essential for the catalytic activity of complex I.</text>
</comment>
<dbReference type="InterPro" id="IPR000440">
    <property type="entry name" value="NADH_UbQ/plastoQ_OxRdtase_su3"/>
</dbReference>
<evidence type="ECO:0000256" key="9">
    <source>
        <dbReference type="RuleBase" id="RU003640"/>
    </source>
</evidence>
<keyword evidence="9" id="KW-1278">Translocase</keyword>
<keyword evidence="9" id="KW-0520">NAD</keyword>
<evidence type="ECO:0000256" key="6">
    <source>
        <dbReference type="ARBA" id="ARBA00022989"/>
    </source>
</evidence>
<keyword evidence="6 9" id="KW-1133">Transmembrane helix</keyword>
<evidence type="ECO:0000256" key="4">
    <source>
        <dbReference type="ARBA" id="ARBA00022448"/>
    </source>
</evidence>
<protein>
    <recommendedName>
        <fullName evidence="3 9">NADH-ubiquinone oxidoreductase chain 3</fullName>
        <ecNumber evidence="9">7.1.1.2</ecNumber>
    </recommendedName>
</protein>
<keyword evidence="4 9" id="KW-0813">Transport</keyword>
<keyword evidence="9" id="KW-0830">Ubiquinone</keyword>
<proteinExistence type="inferred from homology"/>
<dbReference type="EC" id="7.1.1.2" evidence="9"/>
<evidence type="ECO:0000256" key="1">
    <source>
        <dbReference type="ARBA" id="ARBA00004370"/>
    </source>
</evidence>
<dbReference type="Pfam" id="PF00507">
    <property type="entry name" value="Oxidored_q4"/>
    <property type="match status" value="1"/>
</dbReference>
<dbReference type="GO" id="GO:0031966">
    <property type="term" value="C:mitochondrial membrane"/>
    <property type="evidence" value="ECO:0007669"/>
    <property type="project" value="UniProtKB-SubCell"/>
</dbReference>
<feature type="transmembrane region" description="Helical" evidence="9">
    <location>
        <begin position="85"/>
        <end position="105"/>
    </location>
</feature>
<accession>A0A141CQS9</accession>
<dbReference type="RefSeq" id="YP_009249446.1">
    <property type="nucleotide sequence ID" value="NC_029975.1"/>
</dbReference>
<evidence type="ECO:0000256" key="3">
    <source>
        <dbReference type="ARBA" id="ARBA00021007"/>
    </source>
</evidence>
<evidence type="ECO:0000256" key="2">
    <source>
        <dbReference type="ARBA" id="ARBA00008472"/>
    </source>
</evidence>
<dbReference type="EMBL" id="KX265047">
    <property type="protein sequence ID" value="AOP18652.1"/>
    <property type="molecule type" value="Genomic_DNA"/>
</dbReference>
<evidence type="ECO:0000256" key="8">
    <source>
        <dbReference type="ARBA" id="ARBA00049551"/>
    </source>
</evidence>
<evidence type="ECO:0000313" key="11">
    <source>
        <dbReference type="EMBL" id="AOP18652.1"/>
    </source>
</evidence>
<evidence type="ECO:0000313" key="10">
    <source>
        <dbReference type="EMBL" id="AKU47227.1"/>
    </source>
</evidence>
<organism evidence="10">
    <name type="scientific">Dirofilaria repens</name>
    <dbReference type="NCBI Taxonomy" id="31241"/>
    <lineage>
        <taxon>Eukaryota</taxon>
        <taxon>Metazoa</taxon>
        <taxon>Ecdysozoa</taxon>
        <taxon>Nematoda</taxon>
        <taxon>Chromadorea</taxon>
        <taxon>Rhabditida</taxon>
        <taxon>Spirurina</taxon>
        <taxon>Spiruromorpha</taxon>
        <taxon>Filarioidea</taxon>
        <taxon>Onchocercidae</taxon>
        <taxon>Dirofilaria</taxon>
    </lineage>
</organism>
<geneLocation type="mitochondrion" evidence="10"/>
<comment type="catalytic activity">
    <reaction evidence="8 9">
        <text>a ubiquinone + NADH + 5 H(+)(in) = a ubiquinol + NAD(+) + 4 H(+)(out)</text>
        <dbReference type="Rhea" id="RHEA:29091"/>
        <dbReference type="Rhea" id="RHEA-COMP:9565"/>
        <dbReference type="Rhea" id="RHEA-COMP:9566"/>
        <dbReference type="ChEBI" id="CHEBI:15378"/>
        <dbReference type="ChEBI" id="CHEBI:16389"/>
        <dbReference type="ChEBI" id="CHEBI:17976"/>
        <dbReference type="ChEBI" id="CHEBI:57540"/>
        <dbReference type="ChEBI" id="CHEBI:57945"/>
        <dbReference type="EC" id="7.1.1.2"/>
    </reaction>
</comment>
<gene>
    <name evidence="10" type="primary">nad3</name>
    <name evidence="11" type="synonym">ND3</name>
</gene>
<dbReference type="InterPro" id="IPR038430">
    <property type="entry name" value="NDAH_ubi_oxred_su3_sf"/>
</dbReference>
<keyword evidence="7 9" id="KW-0472">Membrane</keyword>
<keyword evidence="9" id="KW-0679">Respiratory chain</keyword>
<reference evidence="11" key="2">
    <citation type="journal article" date="2016" name="PLoS Negl. Trop. Dis.">
        <title>The mitochondrial genomes of the zoonotic canine filarial parasites Dirofilaria (Nochtiella) repens and Candidatus Dirofilaria (Nochtiella) honkongensis.</title>
        <authorList>
            <person name="Yilmaz E."/>
            <person name="Fritzenwanker M."/>
            <person name="Pantchev N."/>
            <person name="Lendner M."/>
            <person name="Wongkamchai S."/>
            <person name="Otranto D."/>
            <person name="Kroidl I."/>
            <person name="Dennebaum M."/>
            <person name="Lee T.H."/>
            <person name="Anh L.T."/>
            <person name="Ramunke S."/>
            <person name="Schaper R."/>
            <person name="von Samson-Himmelstjerna G."/>
            <person name="Poppert S."/>
            <person name="Krucken J."/>
        </authorList>
    </citation>
    <scope>NUCLEOTIDE SEQUENCE</scope>
</reference>
<keyword evidence="5 9" id="KW-0812">Transmembrane</keyword>
<dbReference type="GeneID" id="27251202"/>
<comment type="similarity">
    <text evidence="2 9">Belongs to the complex I subunit 3 family.</text>
</comment>
<feature type="transmembrane region" description="Helical" evidence="9">
    <location>
        <begin position="6"/>
        <end position="28"/>
    </location>
</feature>
<dbReference type="AlphaFoldDB" id="A0A141CQS9"/>